<dbReference type="InterPro" id="IPR000157">
    <property type="entry name" value="TIR_dom"/>
</dbReference>
<evidence type="ECO:0000313" key="12">
    <source>
        <dbReference type="Proteomes" id="UP001044222"/>
    </source>
</evidence>
<dbReference type="InterPro" id="IPR015621">
    <property type="entry name" value="IL-1_rcpt_fam"/>
</dbReference>
<keyword evidence="12" id="KW-1185">Reference proteome</keyword>
<dbReference type="Gene3D" id="2.60.40.10">
    <property type="entry name" value="Immunoglobulins"/>
    <property type="match status" value="2"/>
</dbReference>
<keyword evidence="5" id="KW-0325">Glycoprotein</keyword>
<evidence type="ECO:0000256" key="2">
    <source>
        <dbReference type="ARBA" id="ARBA00022801"/>
    </source>
</evidence>
<dbReference type="InterPro" id="IPR003599">
    <property type="entry name" value="Ig_sub"/>
</dbReference>
<dbReference type="InterPro" id="IPR013783">
    <property type="entry name" value="Ig-like_fold"/>
</dbReference>
<proteinExistence type="inferred from homology"/>
<dbReference type="EMBL" id="JAFIRN010000003">
    <property type="protein sequence ID" value="KAG5851526.1"/>
    <property type="molecule type" value="Genomic_DNA"/>
</dbReference>
<dbReference type="PROSITE" id="PS50104">
    <property type="entry name" value="TIR"/>
    <property type="match status" value="1"/>
</dbReference>
<evidence type="ECO:0000256" key="8">
    <source>
        <dbReference type="SAM" id="SignalP"/>
    </source>
</evidence>
<keyword evidence="8" id="KW-0732">Signal</keyword>
<dbReference type="GO" id="GO:0007165">
    <property type="term" value="P:signal transduction"/>
    <property type="evidence" value="ECO:0007669"/>
    <property type="project" value="InterPro"/>
</dbReference>
<dbReference type="SUPFAM" id="SSF52200">
    <property type="entry name" value="Toll/Interleukin receptor TIR domain"/>
    <property type="match status" value="1"/>
</dbReference>
<gene>
    <name evidence="11" type="ORF">ANANG_G00052630</name>
</gene>
<keyword evidence="7" id="KW-0812">Transmembrane</keyword>
<evidence type="ECO:0000256" key="3">
    <source>
        <dbReference type="ARBA" id="ARBA00023027"/>
    </source>
</evidence>
<evidence type="ECO:0000256" key="6">
    <source>
        <dbReference type="ARBA" id="ARBA00023319"/>
    </source>
</evidence>
<evidence type="ECO:0000259" key="9">
    <source>
        <dbReference type="PROSITE" id="PS50104"/>
    </source>
</evidence>
<keyword evidence="7" id="KW-1133">Transmembrane helix</keyword>
<dbReference type="SMART" id="SM00255">
    <property type="entry name" value="TIR"/>
    <property type="match status" value="1"/>
</dbReference>
<keyword evidence="2" id="KW-0378">Hydrolase</keyword>
<keyword evidence="6" id="KW-0393">Immunoglobulin domain</keyword>
<evidence type="ECO:0000313" key="11">
    <source>
        <dbReference type="EMBL" id="KAG5851526.1"/>
    </source>
</evidence>
<keyword evidence="3" id="KW-0520">NAD</keyword>
<comment type="caution">
    <text evidence="11">The sequence shown here is derived from an EMBL/GenBank/DDBJ whole genome shotgun (WGS) entry which is preliminary data.</text>
</comment>
<dbReference type="SMART" id="SM00409">
    <property type="entry name" value="IG"/>
    <property type="match status" value="2"/>
</dbReference>
<name>A0A9D3MP95_ANGAN</name>
<protein>
    <submittedName>
        <fullName evidence="11">Uncharacterized protein</fullName>
    </submittedName>
</protein>
<dbReference type="GO" id="GO:0016787">
    <property type="term" value="F:hydrolase activity"/>
    <property type="evidence" value="ECO:0007669"/>
    <property type="project" value="UniProtKB-KW"/>
</dbReference>
<evidence type="ECO:0000256" key="5">
    <source>
        <dbReference type="ARBA" id="ARBA00023180"/>
    </source>
</evidence>
<comment type="similarity">
    <text evidence="1">Belongs to the interleukin-1 receptor family.</text>
</comment>
<dbReference type="Proteomes" id="UP001044222">
    <property type="component" value="Unassembled WGS sequence"/>
</dbReference>
<dbReference type="Pfam" id="PF01582">
    <property type="entry name" value="TIR"/>
    <property type="match status" value="1"/>
</dbReference>
<accession>A0A9D3MP95</accession>
<feature type="transmembrane region" description="Helical" evidence="7">
    <location>
        <begin position="325"/>
        <end position="346"/>
    </location>
</feature>
<dbReference type="PRINTS" id="PR01537">
    <property type="entry name" value="INTRLKN1R1F"/>
</dbReference>
<dbReference type="Gene3D" id="3.40.50.10140">
    <property type="entry name" value="Toll/interleukin-1 receptor homology (TIR) domain"/>
    <property type="match status" value="1"/>
</dbReference>
<keyword evidence="7" id="KW-0472">Membrane</keyword>
<reference evidence="11" key="1">
    <citation type="submission" date="2021-01" db="EMBL/GenBank/DDBJ databases">
        <title>A chromosome-scale assembly of European eel, Anguilla anguilla.</title>
        <authorList>
            <person name="Henkel C."/>
            <person name="Jong-Raadsen S.A."/>
            <person name="Dufour S."/>
            <person name="Weltzien F.-A."/>
            <person name="Palstra A.P."/>
            <person name="Pelster B."/>
            <person name="Spaink H.P."/>
            <person name="Van Den Thillart G.E."/>
            <person name="Jansen H."/>
            <person name="Zahm M."/>
            <person name="Klopp C."/>
            <person name="Cedric C."/>
            <person name="Louis A."/>
            <person name="Berthelot C."/>
            <person name="Parey E."/>
            <person name="Roest Crollius H."/>
            <person name="Montfort J."/>
            <person name="Robinson-Rechavi M."/>
            <person name="Bucao C."/>
            <person name="Bouchez O."/>
            <person name="Gislard M."/>
            <person name="Lluch J."/>
            <person name="Milhes M."/>
            <person name="Lampietro C."/>
            <person name="Lopez Roques C."/>
            <person name="Donnadieu C."/>
            <person name="Braasch I."/>
            <person name="Desvignes T."/>
            <person name="Postlethwait J."/>
            <person name="Bobe J."/>
            <person name="Guiguen Y."/>
            <person name="Dirks R."/>
        </authorList>
    </citation>
    <scope>NUCLEOTIDE SEQUENCE</scope>
    <source>
        <strain evidence="11">Tag_6206</strain>
        <tissue evidence="11">Liver</tissue>
    </source>
</reference>
<feature type="domain" description="Ig-like" evidence="10">
    <location>
        <begin position="123"/>
        <end position="198"/>
    </location>
</feature>
<dbReference type="PANTHER" id="PTHR11890">
    <property type="entry name" value="INTERLEUKIN-1 RECEPTOR FAMILY MEMBER"/>
    <property type="match status" value="1"/>
</dbReference>
<evidence type="ECO:0000259" key="10">
    <source>
        <dbReference type="PROSITE" id="PS50835"/>
    </source>
</evidence>
<dbReference type="PANTHER" id="PTHR11890:SF26">
    <property type="entry name" value="INTERLEUKIN-1 RECEPTOR TYPE 1"/>
    <property type="match status" value="1"/>
</dbReference>
<dbReference type="PROSITE" id="PS50835">
    <property type="entry name" value="IG_LIKE"/>
    <property type="match status" value="1"/>
</dbReference>
<keyword evidence="4" id="KW-1015">Disulfide bond</keyword>
<feature type="signal peptide" evidence="8">
    <location>
        <begin position="1"/>
        <end position="23"/>
    </location>
</feature>
<feature type="domain" description="TIR" evidence="9">
    <location>
        <begin position="367"/>
        <end position="540"/>
    </location>
</feature>
<evidence type="ECO:0000256" key="1">
    <source>
        <dbReference type="ARBA" id="ARBA00009752"/>
    </source>
</evidence>
<evidence type="ECO:0000256" key="7">
    <source>
        <dbReference type="SAM" id="Phobius"/>
    </source>
</evidence>
<evidence type="ECO:0000256" key="4">
    <source>
        <dbReference type="ARBA" id="ARBA00023157"/>
    </source>
</evidence>
<feature type="chain" id="PRO_5039329428" evidence="8">
    <location>
        <begin position="24"/>
        <end position="562"/>
    </location>
</feature>
<dbReference type="InterPro" id="IPR007110">
    <property type="entry name" value="Ig-like_dom"/>
</dbReference>
<dbReference type="InterPro" id="IPR035897">
    <property type="entry name" value="Toll_tir_struct_dom_sf"/>
</dbReference>
<organism evidence="11 12">
    <name type="scientific">Anguilla anguilla</name>
    <name type="common">European freshwater eel</name>
    <name type="synonym">Muraena anguilla</name>
    <dbReference type="NCBI Taxonomy" id="7936"/>
    <lineage>
        <taxon>Eukaryota</taxon>
        <taxon>Metazoa</taxon>
        <taxon>Chordata</taxon>
        <taxon>Craniata</taxon>
        <taxon>Vertebrata</taxon>
        <taxon>Euteleostomi</taxon>
        <taxon>Actinopterygii</taxon>
        <taxon>Neopterygii</taxon>
        <taxon>Teleostei</taxon>
        <taxon>Anguilliformes</taxon>
        <taxon>Anguillidae</taxon>
        <taxon>Anguilla</taxon>
    </lineage>
</organism>
<dbReference type="AlphaFoldDB" id="A0A9D3MP95"/>
<dbReference type="SUPFAM" id="SSF48726">
    <property type="entry name" value="Immunoglobulin"/>
    <property type="match status" value="2"/>
</dbReference>
<sequence>MDRTCIHIKGEFLCTFLVGIVLASSSKSNGQQGAVDRYYAASGQFFQLKHGVAPGKLGGNVTLPGAEVLMEIWIGHHHESESSMAPCYSYLFISQTKDTTPGKQGAWTVEKTVFLSVVGGACPEHSDIIPVQKGTTDSLHCGLQEIFTLDKSTEISWLKDCNPMNFHEKNIRITHVSDKDEGNYTCLINFTFEGKKFSTSWTIQLRLKDDPPLLEPKVIRPQNETIRVKPGVKAELDCKVFVGMNKEIFDETNVYWLVNHTLIEIYSHPMKKVDEDSEGIYKLSRLVIEEVRPELFHVPFQCIVCNSLGQDMGVAHLAPVDDRNLHIFVCAAVPVIVIMVIIYHHFKVDITLTYWRLRPFKTIEDGKLYDAYVSCVHNEALCSFQLENFCLQVLPEVLEHRHGYNLFIRGRDDLPGEAAPDVISEAIGMSRRLIIVVSAHSHGDLDVEGSVLLGLKLGPGRDRHGDQPDLEQQIGLYDALVEDRLRVILVEIGKCVDYSHYPESIRYLKQKQGALRYIPGNGDPTAPPNCRFWKYFRYHMPHRPEGSTSTKSLPRPNRQFCL</sequence>
<dbReference type="InterPro" id="IPR036179">
    <property type="entry name" value="Ig-like_dom_sf"/>
</dbReference>